<dbReference type="PANTHER" id="PTHR43537:SF5">
    <property type="entry name" value="UXU OPERON TRANSCRIPTIONAL REGULATOR"/>
    <property type="match status" value="1"/>
</dbReference>
<evidence type="ECO:0000256" key="1">
    <source>
        <dbReference type="ARBA" id="ARBA00023015"/>
    </source>
</evidence>
<organism evidence="5 6">
    <name type="scientific">Sphingobium lactosutens DS20</name>
    <dbReference type="NCBI Taxonomy" id="1331060"/>
    <lineage>
        <taxon>Bacteria</taxon>
        <taxon>Pseudomonadati</taxon>
        <taxon>Pseudomonadota</taxon>
        <taxon>Alphaproteobacteria</taxon>
        <taxon>Sphingomonadales</taxon>
        <taxon>Sphingomonadaceae</taxon>
        <taxon>Sphingobium</taxon>
    </lineage>
</organism>
<accession>T0HEF7</accession>
<dbReference type="PATRIC" id="fig|1331060.3.peg.4565"/>
<sequence length="203" mass="22319">MSPAHVLEPTYDALRRRLLTGASPSGQRLEAVRLADEFGVSITPVRDALNRLVGERLVHSTPGDGFHVPRFDETEFRTLLQWHHMLLFAALSHRRGPLPRIEVPQDHDGIGERTALLFGAIAATAGNSELDWAMSNAAARLGSFRRYEGAALGDVEHELDAIEQLAGGALRGTVRRAIDHYHRRRADRAAVIARLAREGPSAT</sequence>
<evidence type="ECO:0000313" key="6">
    <source>
        <dbReference type="Proteomes" id="UP000015531"/>
    </source>
</evidence>
<keyword evidence="6" id="KW-1185">Reference proteome</keyword>
<dbReference type="OrthoDB" id="8479543at2"/>
<evidence type="ECO:0000313" key="5">
    <source>
        <dbReference type="EMBL" id="EQB11382.1"/>
    </source>
</evidence>
<keyword evidence="3" id="KW-0804">Transcription</keyword>
<dbReference type="AlphaFoldDB" id="T0HEF7"/>
<dbReference type="InterPro" id="IPR036388">
    <property type="entry name" value="WH-like_DNA-bd_sf"/>
</dbReference>
<evidence type="ECO:0000259" key="4">
    <source>
        <dbReference type="PROSITE" id="PS50949"/>
    </source>
</evidence>
<dbReference type="PROSITE" id="PS50949">
    <property type="entry name" value="HTH_GNTR"/>
    <property type="match status" value="1"/>
</dbReference>
<comment type="caution">
    <text evidence="5">The sequence shown here is derived from an EMBL/GenBank/DDBJ whole genome shotgun (WGS) entry which is preliminary data.</text>
</comment>
<keyword evidence="2" id="KW-0238">DNA-binding</keyword>
<dbReference type="SUPFAM" id="SSF46785">
    <property type="entry name" value="Winged helix' DNA-binding domain"/>
    <property type="match status" value="1"/>
</dbReference>
<dbReference type="EMBL" id="ATDP01000107">
    <property type="protein sequence ID" value="EQB11382.1"/>
    <property type="molecule type" value="Genomic_DNA"/>
</dbReference>
<dbReference type="PANTHER" id="PTHR43537">
    <property type="entry name" value="TRANSCRIPTIONAL REGULATOR, GNTR FAMILY"/>
    <property type="match status" value="1"/>
</dbReference>
<feature type="domain" description="HTH gntR-type" evidence="4">
    <location>
        <begin position="4"/>
        <end position="71"/>
    </location>
</feature>
<evidence type="ECO:0000256" key="3">
    <source>
        <dbReference type="ARBA" id="ARBA00023163"/>
    </source>
</evidence>
<keyword evidence="1" id="KW-0805">Transcription regulation</keyword>
<dbReference type="InterPro" id="IPR000524">
    <property type="entry name" value="Tscrpt_reg_HTH_GntR"/>
</dbReference>
<dbReference type="InterPro" id="IPR036390">
    <property type="entry name" value="WH_DNA-bd_sf"/>
</dbReference>
<dbReference type="Pfam" id="PF00392">
    <property type="entry name" value="GntR"/>
    <property type="match status" value="1"/>
</dbReference>
<dbReference type="GO" id="GO:0003700">
    <property type="term" value="F:DNA-binding transcription factor activity"/>
    <property type="evidence" value="ECO:0007669"/>
    <property type="project" value="InterPro"/>
</dbReference>
<dbReference type="Gene3D" id="1.10.10.10">
    <property type="entry name" value="Winged helix-like DNA-binding domain superfamily/Winged helix DNA-binding domain"/>
    <property type="match status" value="1"/>
</dbReference>
<dbReference type="Proteomes" id="UP000015531">
    <property type="component" value="Unassembled WGS sequence"/>
</dbReference>
<reference evidence="5 6" key="1">
    <citation type="journal article" date="2013" name="Genome Announc.">
        <title>Draft Genome Sequence of Sphingobium lactosutens Strain DS20T, Isolated from a Hexachlorocyclohexane Dumpsite.</title>
        <authorList>
            <person name="Kumar R."/>
            <person name="Dwivedi V."/>
            <person name="Negi V."/>
            <person name="Khurana J.P."/>
            <person name="Lal R."/>
        </authorList>
    </citation>
    <scope>NUCLEOTIDE SEQUENCE [LARGE SCALE GENOMIC DNA]</scope>
    <source>
        <strain evidence="5 6">DS20</strain>
    </source>
</reference>
<dbReference type="SMART" id="SM00345">
    <property type="entry name" value="HTH_GNTR"/>
    <property type="match status" value="1"/>
</dbReference>
<dbReference type="eggNOG" id="COG1802">
    <property type="taxonomic scope" value="Bacteria"/>
</dbReference>
<dbReference type="GO" id="GO:0003677">
    <property type="term" value="F:DNA binding"/>
    <property type="evidence" value="ECO:0007669"/>
    <property type="project" value="UniProtKB-KW"/>
</dbReference>
<proteinExistence type="predicted"/>
<gene>
    <name evidence="5" type="ORF">RLDS_23555</name>
</gene>
<evidence type="ECO:0000256" key="2">
    <source>
        <dbReference type="ARBA" id="ARBA00023125"/>
    </source>
</evidence>
<protein>
    <recommendedName>
        <fullName evidence="4">HTH gntR-type domain-containing protein</fullName>
    </recommendedName>
</protein>
<name>T0HEF7_9SPHN</name>